<keyword evidence="2" id="KW-1185">Reference proteome</keyword>
<name>A0A3N2PR29_SODAK</name>
<dbReference type="EMBL" id="ML119058">
    <property type="protein sequence ID" value="ROT36938.1"/>
    <property type="molecule type" value="Genomic_DNA"/>
</dbReference>
<reference evidence="1 2" key="1">
    <citation type="journal article" date="2018" name="Mol. Ecol.">
        <title>The obligate alkalophilic soda-lake fungus Sodiomyces alkalinus has shifted to a protein diet.</title>
        <authorList>
            <person name="Grum-Grzhimaylo A.A."/>
            <person name="Falkoski D.L."/>
            <person name="van den Heuvel J."/>
            <person name="Valero-Jimenez C.A."/>
            <person name="Min B."/>
            <person name="Choi I.G."/>
            <person name="Lipzen A."/>
            <person name="Daum C.G."/>
            <person name="Aanen D.K."/>
            <person name="Tsang A."/>
            <person name="Henrissat B."/>
            <person name="Bilanenko E.N."/>
            <person name="de Vries R.P."/>
            <person name="van Kan J.A.L."/>
            <person name="Grigoriev I.V."/>
            <person name="Debets A.J.M."/>
        </authorList>
    </citation>
    <scope>NUCLEOTIDE SEQUENCE [LARGE SCALE GENOMIC DNA]</scope>
    <source>
        <strain evidence="1 2">F11</strain>
    </source>
</reference>
<accession>A0A3N2PR29</accession>
<proteinExistence type="predicted"/>
<protein>
    <submittedName>
        <fullName evidence="1">Uncharacterized protein</fullName>
    </submittedName>
</protein>
<dbReference type="GeneID" id="39582888"/>
<evidence type="ECO:0000313" key="1">
    <source>
        <dbReference type="EMBL" id="ROT36938.1"/>
    </source>
</evidence>
<sequence>MHKSGGGIGQLEFLRPDMEHFCFPYFSVFIYFTLVEGAIEGKAKAVGQVDICSIQENIRSSPVRSGHDVYDGSQSMALVNFRSCLNFVRFVSSPLCPIVDLGSPVHYVDRHKIRHGTAERRPGQLARSRPRPFRVAAGTYGGNSPHWSNGSYEYNMLNNMNCRIIEFTSYLRTRLRTDGGINDVLDRPGMIGTAGGDVDLAFSDLPVGVLSAAAPA</sequence>
<dbReference type="AlphaFoldDB" id="A0A3N2PR29"/>
<dbReference type="RefSeq" id="XP_028464744.1">
    <property type="nucleotide sequence ID" value="XM_028614410.1"/>
</dbReference>
<organism evidence="1 2">
    <name type="scientific">Sodiomyces alkalinus (strain CBS 110278 / VKM F-3762 / F11)</name>
    <name type="common">Alkaliphilic filamentous fungus</name>
    <dbReference type="NCBI Taxonomy" id="1314773"/>
    <lineage>
        <taxon>Eukaryota</taxon>
        <taxon>Fungi</taxon>
        <taxon>Dikarya</taxon>
        <taxon>Ascomycota</taxon>
        <taxon>Pezizomycotina</taxon>
        <taxon>Sordariomycetes</taxon>
        <taxon>Hypocreomycetidae</taxon>
        <taxon>Glomerellales</taxon>
        <taxon>Plectosphaerellaceae</taxon>
        <taxon>Sodiomyces</taxon>
    </lineage>
</organism>
<gene>
    <name evidence="1" type="ORF">SODALDRAFT_361776</name>
</gene>
<dbReference type="Proteomes" id="UP000272025">
    <property type="component" value="Unassembled WGS sequence"/>
</dbReference>
<evidence type="ECO:0000313" key="2">
    <source>
        <dbReference type="Proteomes" id="UP000272025"/>
    </source>
</evidence>